<comment type="similarity">
    <text evidence="5">Belongs to the laat-1 family.</text>
</comment>
<dbReference type="PANTHER" id="PTHR16201:SF44">
    <property type="entry name" value="SEVEN TRANSMEMBRANE PROTEIN 1"/>
    <property type="match status" value="1"/>
</dbReference>
<dbReference type="HOGENOM" id="CLU_019699_1_0_1"/>
<dbReference type="Gene3D" id="1.20.1280.290">
    <property type="match status" value="2"/>
</dbReference>
<feature type="transmembrane region" description="Helical" evidence="7">
    <location>
        <begin position="68"/>
        <end position="89"/>
    </location>
</feature>
<evidence type="ECO:0008006" key="10">
    <source>
        <dbReference type="Google" id="ProtNLM"/>
    </source>
</evidence>
<dbReference type="PANTHER" id="PTHR16201">
    <property type="entry name" value="SEVEN TRANSMEMBRANE PROTEIN 1-RELATED"/>
    <property type="match status" value="1"/>
</dbReference>
<evidence type="ECO:0000313" key="9">
    <source>
        <dbReference type="Proteomes" id="UP000054248"/>
    </source>
</evidence>
<accession>A0A0C3M6Z0</accession>
<keyword evidence="2 7" id="KW-0812">Transmembrane</keyword>
<dbReference type="InterPro" id="IPR051415">
    <property type="entry name" value="LAAT-1"/>
</dbReference>
<evidence type="ECO:0000256" key="4">
    <source>
        <dbReference type="ARBA" id="ARBA00023136"/>
    </source>
</evidence>
<keyword evidence="4 7" id="KW-0472">Membrane</keyword>
<reference evidence="9" key="2">
    <citation type="submission" date="2015-01" db="EMBL/GenBank/DDBJ databases">
        <title>Evolutionary Origins and Diversification of the Mycorrhizal Mutualists.</title>
        <authorList>
            <consortium name="DOE Joint Genome Institute"/>
            <consortium name="Mycorrhizal Genomics Consortium"/>
            <person name="Kohler A."/>
            <person name="Kuo A."/>
            <person name="Nagy L.G."/>
            <person name="Floudas D."/>
            <person name="Copeland A."/>
            <person name="Barry K.W."/>
            <person name="Cichocki N."/>
            <person name="Veneault-Fourrey C."/>
            <person name="LaButti K."/>
            <person name="Lindquist E.A."/>
            <person name="Lipzen A."/>
            <person name="Lundell T."/>
            <person name="Morin E."/>
            <person name="Murat C."/>
            <person name="Riley R."/>
            <person name="Ohm R."/>
            <person name="Sun H."/>
            <person name="Tunlid A."/>
            <person name="Henrissat B."/>
            <person name="Grigoriev I.V."/>
            <person name="Hibbett D.S."/>
            <person name="Martin F."/>
        </authorList>
    </citation>
    <scope>NUCLEOTIDE SEQUENCE [LARGE SCALE GENOMIC DNA]</scope>
    <source>
        <strain evidence="9">MUT 4182</strain>
    </source>
</reference>
<dbReference type="EMBL" id="KN822983">
    <property type="protein sequence ID" value="KIO29412.1"/>
    <property type="molecule type" value="Genomic_DNA"/>
</dbReference>
<dbReference type="GO" id="GO:0034486">
    <property type="term" value="P:vacuolar transmembrane transport"/>
    <property type="evidence" value="ECO:0007669"/>
    <property type="project" value="UniProtKB-ARBA"/>
</dbReference>
<gene>
    <name evidence="8" type="ORF">M407DRAFT_242633</name>
</gene>
<dbReference type="SMART" id="SM00679">
    <property type="entry name" value="CTNS"/>
    <property type="match status" value="2"/>
</dbReference>
<feature type="transmembrane region" description="Helical" evidence="7">
    <location>
        <begin position="136"/>
        <end position="157"/>
    </location>
</feature>
<comment type="catalytic activity">
    <reaction evidence="6">
        <text>L-histidine(out) + L-arginine(in) = L-histidine(in) + L-arginine(out)</text>
        <dbReference type="Rhea" id="RHEA:71063"/>
        <dbReference type="ChEBI" id="CHEBI:32682"/>
        <dbReference type="ChEBI" id="CHEBI:57595"/>
    </reaction>
</comment>
<dbReference type="InterPro" id="IPR006603">
    <property type="entry name" value="PQ-loop_rpt"/>
</dbReference>
<evidence type="ECO:0000256" key="7">
    <source>
        <dbReference type="SAM" id="Phobius"/>
    </source>
</evidence>
<dbReference type="GO" id="GO:0015174">
    <property type="term" value="F:basic amino acid transmembrane transporter activity"/>
    <property type="evidence" value="ECO:0007669"/>
    <property type="project" value="UniProtKB-ARBA"/>
</dbReference>
<dbReference type="Pfam" id="PF04193">
    <property type="entry name" value="PQ-loop"/>
    <property type="match status" value="2"/>
</dbReference>
<evidence type="ECO:0000256" key="1">
    <source>
        <dbReference type="ARBA" id="ARBA00004141"/>
    </source>
</evidence>
<dbReference type="OrthoDB" id="8048523at2759"/>
<feature type="transmembrane region" description="Helical" evidence="7">
    <location>
        <begin position="238"/>
        <end position="259"/>
    </location>
</feature>
<organism evidence="8 9">
    <name type="scientific">Tulasnella calospora MUT 4182</name>
    <dbReference type="NCBI Taxonomy" id="1051891"/>
    <lineage>
        <taxon>Eukaryota</taxon>
        <taxon>Fungi</taxon>
        <taxon>Dikarya</taxon>
        <taxon>Basidiomycota</taxon>
        <taxon>Agaricomycotina</taxon>
        <taxon>Agaricomycetes</taxon>
        <taxon>Cantharellales</taxon>
        <taxon>Tulasnellaceae</taxon>
        <taxon>Tulasnella</taxon>
    </lineage>
</organism>
<evidence type="ECO:0000256" key="5">
    <source>
        <dbReference type="ARBA" id="ARBA00038039"/>
    </source>
</evidence>
<evidence type="ECO:0000256" key="6">
    <source>
        <dbReference type="ARBA" id="ARBA00050768"/>
    </source>
</evidence>
<sequence>MITPASEASTALGWMSIACWMIVYSPQIYENYSLQSGEGLSVLFVVIWLIGDLTNLFGALMAGLLPTIIILAVYYTLCDIILFYQIFYYRWRRHQRHRLGIHHRHDVPPTESSRLLGDEETVVAPNKWQRLFLNRALLYCLGFAFIFAMGFGSVIVMRRHPAPPSPPVEIIEWKSQVLGYISAACYLGSRIPQIIKNAKTKCAGLSLALFVFCLCGNITYVLSIVVADPSRRHIVANAPWLAGSGLTLFLDFFVLYQFYHYRSEADQLDSDSESESLL</sequence>
<feature type="transmembrane region" description="Helical" evidence="7">
    <location>
        <begin position="12"/>
        <end position="29"/>
    </location>
</feature>
<comment type="subcellular location">
    <subcellularLocation>
        <location evidence="1">Membrane</location>
        <topology evidence="1">Multi-pass membrane protein</topology>
    </subcellularLocation>
</comment>
<dbReference type="FunFam" id="1.20.1280.290:FF:000009">
    <property type="entry name" value="PQ loop repeat family protein"/>
    <property type="match status" value="1"/>
</dbReference>
<dbReference type="GO" id="GO:0098852">
    <property type="term" value="C:lytic vacuole membrane"/>
    <property type="evidence" value="ECO:0007669"/>
    <property type="project" value="UniProtKB-ARBA"/>
</dbReference>
<dbReference type="FunFam" id="1.20.1280.290:FF:000012">
    <property type="entry name" value="Vacuolar membrane PQ loop repeat protein"/>
    <property type="match status" value="1"/>
</dbReference>
<keyword evidence="3 7" id="KW-1133">Transmembrane helix</keyword>
<feature type="transmembrane region" description="Helical" evidence="7">
    <location>
        <begin position="41"/>
        <end position="62"/>
    </location>
</feature>
<reference evidence="8 9" key="1">
    <citation type="submission" date="2014-04" db="EMBL/GenBank/DDBJ databases">
        <authorList>
            <consortium name="DOE Joint Genome Institute"/>
            <person name="Kuo A."/>
            <person name="Girlanda M."/>
            <person name="Perotto S."/>
            <person name="Kohler A."/>
            <person name="Nagy L.G."/>
            <person name="Floudas D."/>
            <person name="Copeland A."/>
            <person name="Barry K.W."/>
            <person name="Cichocki N."/>
            <person name="Veneault-Fourrey C."/>
            <person name="LaButti K."/>
            <person name="Lindquist E.A."/>
            <person name="Lipzen A."/>
            <person name="Lundell T."/>
            <person name="Morin E."/>
            <person name="Murat C."/>
            <person name="Sun H."/>
            <person name="Tunlid A."/>
            <person name="Henrissat B."/>
            <person name="Grigoriev I.V."/>
            <person name="Hibbett D.S."/>
            <person name="Martin F."/>
            <person name="Nordberg H.P."/>
            <person name="Cantor M.N."/>
            <person name="Hua S.X."/>
        </authorList>
    </citation>
    <scope>NUCLEOTIDE SEQUENCE [LARGE SCALE GENOMIC DNA]</scope>
    <source>
        <strain evidence="8 9">MUT 4182</strain>
    </source>
</reference>
<evidence type="ECO:0000256" key="2">
    <source>
        <dbReference type="ARBA" id="ARBA00022692"/>
    </source>
</evidence>
<protein>
    <recommendedName>
        <fullName evidence="10">PQ-loop-domain-containing protein</fullName>
    </recommendedName>
</protein>
<dbReference type="Proteomes" id="UP000054248">
    <property type="component" value="Unassembled WGS sequence"/>
</dbReference>
<name>A0A0C3M6Z0_9AGAM</name>
<proteinExistence type="inferred from homology"/>
<feature type="transmembrane region" description="Helical" evidence="7">
    <location>
        <begin position="207"/>
        <end position="226"/>
    </location>
</feature>
<evidence type="ECO:0000313" key="8">
    <source>
        <dbReference type="EMBL" id="KIO29412.1"/>
    </source>
</evidence>
<dbReference type="AlphaFoldDB" id="A0A0C3M6Z0"/>
<keyword evidence="9" id="KW-1185">Reference proteome</keyword>
<evidence type="ECO:0000256" key="3">
    <source>
        <dbReference type="ARBA" id="ARBA00022989"/>
    </source>
</evidence>